<proteinExistence type="predicted"/>
<evidence type="ECO:0000313" key="2">
    <source>
        <dbReference type="Proteomes" id="UP000466931"/>
    </source>
</evidence>
<protein>
    <submittedName>
        <fullName evidence="1">Uncharacterized protein</fullName>
    </submittedName>
</protein>
<reference evidence="1" key="1">
    <citation type="journal article" date="2019" name="Emerg. Microbes Infect.">
        <title>Comprehensive subspecies identification of 175 nontuberculous mycobacteria species based on 7547 genomic profiles.</title>
        <authorList>
            <person name="Matsumoto Y."/>
            <person name="Kinjo T."/>
            <person name="Motooka D."/>
            <person name="Nabeya D."/>
            <person name="Jung N."/>
            <person name="Uechi K."/>
            <person name="Horii T."/>
            <person name="Iida T."/>
            <person name="Fujita J."/>
            <person name="Nakamura S."/>
        </authorList>
    </citation>
    <scope>NUCLEOTIDE SEQUENCE [LARGE SCALE GENOMIC DNA]</scope>
    <source>
        <strain evidence="1">JCM 13671</strain>
    </source>
</reference>
<dbReference type="AlphaFoldDB" id="A0A7I7Y129"/>
<reference evidence="1" key="2">
    <citation type="submission" date="2020-02" db="EMBL/GenBank/DDBJ databases">
        <authorList>
            <person name="Matsumoto Y."/>
            <person name="Motooka D."/>
            <person name="Nakamura S."/>
        </authorList>
    </citation>
    <scope>NUCLEOTIDE SEQUENCE</scope>
    <source>
        <strain evidence="1">JCM 13671</strain>
    </source>
</reference>
<accession>A0A7I7Y129</accession>
<evidence type="ECO:0000313" key="1">
    <source>
        <dbReference type="EMBL" id="BBZ35370.1"/>
    </source>
</evidence>
<dbReference type="EMBL" id="AP022612">
    <property type="protein sequence ID" value="BBZ35370.1"/>
    <property type="molecule type" value="Genomic_DNA"/>
</dbReference>
<gene>
    <name evidence="1" type="ORF">MCNF_39750</name>
</gene>
<sequence length="94" mass="10010">MPYLDSIFRVLLVGLVLGAGLPALFAVGLVSYSAGSGEVDVDGATRAPNPALKFLGLLLFAFVGLVIVAAILWITRTTVIHHFDVDLFPFVPKK</sequence>
<organism evidence="1 2">
    <name type="scientific">Mycolicibacterium confluentis</name>
    <dbReference type="NCBI Taxonomy" id="28047"/>
    <lineage>
        <taxon>Bacteria</taxon>
        <taxon>Bacillati</taxon>
        <taxon>Actinomycetota</taxon>
        <taxon>Actinomycetes</taxon>
        <taxon>Mycobacteriales</taxon>
        <taxon>Mycobacteriaceae</taxon>
        <taxon>Mycolicibacterium</taxon>
    </lineage>
</organism>
<dbReference type="RefSeq" id="WP_085156209.1">
    <property type="nucleotide sequence ID" value="NZ_AP022612.1"/>
</dbReference>
<dbReference type="Proteomes" id="UP000466931">
    <property type="component" value="Chromosome"/>
</dbReference>
<keyword evidence="2" id="KW-1185">Reference proteome</keyword>
<name>A0A7I7Y129_9MYCO</name>